<evidence type="ECO:0000313" key="3">
    <source>
        <dbReference type="Proteomes" id="UP001454036"/>
    </source>
</evidence>
<organism evidence="2 3">
    <name type="scientific">Lithospermum erythrorhizon</name>
    <name type="common">Purple gromwell</name>
    <name type="synonym">Lithospermum officinale var. erythrorhizon</name>
    <dbReference type="NCBI Taxonomy" id="34254"/>
    <lineage>
        <taxon>Eukaryota</taxon>
        <taxon>Viridiplantae</taxon>
        <taxon>Streptophyta</taxon>
        <taxon>Embryophyta</taxon>
        <taxon>Tracheophyta</taxon>
        <taxon>Spermatophyta</taxon>
        <taxon>Magnoliopsida</taxon>
        <taxon>eudicotyledons</taxon>
        <taxon>Gunneridae</taxon>
        <taxon>Pentapetalae</taxon>
        <taxon>asterids</taxon>
        <taxon>lamiids</taxon>
        <taxon>Boraginales</taxon>
        <taxon>Boraginaceae</taxon>
        <taxon>Boraginoideae</taxon>
        <taxon>Lithospermeae</taxon>
        <taxon>Lithospermum</taxon>
    </lineage>
</organism>
<feature type="compositionally biased region" description="Basic residues" evidence="1">
    <location>
        <begin position="29"/>
        <end position="42"/>
    </location>
</feature>
<feature type="compositionally biased region" description="Pro residues" evidence="1">
    <location>
        <begin position="1"/>
        <end position="11"/>
    </location>
</feature>
<dbReference type="EMBL" id="BAABME010006373">
    <property type="protein sequence ID" value="GAA0168184.1"/>
    <property type="molecule type" value="Genomic_DNA"/>
</dbReference>
<feature type="region of interest" description="Disordered" evidence="1">
    <location>
        <begin position="505"/>
        <end position="536"/>
    </location>
</feature>
<feature type="compositionally biased region" description="Basic and acidic residues" evidence="1">
    <location>
        <begin position="12"/>
        <end position="28"/>
    </location>
</feature>
<gene>
    <name evidence="2" type="ORF">LIER_22956</name>
</gene>
<feature type="compositionally biased region" description="Basic and acidic residues" evidence="1">
    <location>
        <begin position="239"/>
        <end position="270"/>
    </location>
</feature>
<feature type="compositionally biased region" description="Basic and acidic residues" evidence="1">
    <location>
        <begin position="73"/>
        <end position="86"/>
    </location>
</feature>
<name>A0AAV3QVP6_LITER</name>
<feature type="compositionally biased region" description="Basic and acidic residues" evidence="1">
    <location>
        <begin position="209"/>
        <end position="223"/>
    </location>
</feature>
<feature type="region of interest" description="Disordered" evidence="1">
    <location>
        <begin position="1"/>
        <end position="134"/>
    </location>
</feature>
<feature type="region of interest" description="Disordered" evidence="1">
    <location>
        <begin position="209"/>
        <end position="325"/>
    </location>
</feature>
<dbReference type="PANTHER" id="PTHR34660:SF3">
    <property type="entry name" value="RRM DOMAIN-CONTAINING PROTEIN"/>
    <property type="match status" value="1"/>
</dbReference>
<protein>
    <recommendedName>
        <fullName evidence="4">Myb-like protein X</fullName>
    </recommendedName>
</protein>
<evidence type="ECO:0000256" key="1">
    <source>
        <dbReference type="SAM" id="MobiDB-lite"/>
    </source>
</evidence>
<feature type="compositionally biased region" description="Basic and acidic residues" evidence="1">
    <location>
        <begin position="101"/>
        <end position="125"/>
    </location>
</feature>
<dbReference type="AlphaFoldDB" id="A0AAV3QVP6"/>
<feature type="compositionally biased region" description="Basic and acidic residues" evidence="1">
    <location>
        <begin position="513"/>
        <end position="536"/>
    </location>
</feature>
<dbReference type="PANTHER" id="PTHR34660">
    <property type="entry name" value="MYB-LIKE PROTEIN X"/>
    <property type="match status" value="1"/>
</dbReference>
<proteinExistence type="predicted"/>
<evidence type="ECO:0008006" key="4">
    <source>
        <dbReference type="Google" id="ProtNLM"/>
    </source>
</evidence>
<feature type="compositionally biased region" description="Basic and acidic residues" evidence="1">
    <location>
        <begin position="287"/>
        <end position="325"/>
    </location>
</feature>
<sequence>MSRCFPFPPPGYEKKLRPEEDLLREEKRREKKHKKEKKSKRKREGDSKEERGNKDRDKQKEKKEKKDKHRDKKEKEKTKSKDKDESSISDDATTSGQPEPSGRDNTRPREECSNAKSHGFSEKKFPTAFQGQNGWSLTDNRLVKENEESKFVQELGRRIKDEGNAIGSRTVQRSASSDRRGYEEMHRSAVTDLQISAKDMECKWGHEVDPKKVEGKGLKDGHHLNGNNTVQNLTGSINRKVETPHEPVQRGIEKTVQEKDTSNGKSDDKRGKKRKDRDKKEKKSHGKDKERDKEKKKEKVEEKKKEEKEKEMTEYKKTDQDRSKDLYRNEHANSSKNINGYSSLVDNNFFLTENVKTKKDVEANGFCHENEIGSNKLRTHQVMNNGKILDACRSPGLLDSNRLCIPLQDKVGVKYHELNGTVGSQSSSMPKQKPPLVPTARSDQLIKAADKVVEASRELPQIVEASTEGLLPGKVIETSRKLPQIVEASTEGLLAGKVIETSRRALEASRNAEPSKKHSRADRITEPSKKPPHPDLKYLTEVLSVPKMEEWSGIDDQDWLFNNKDLLLEKQKPDVTVDSRQPQVWSETLHIESADVYALPYVIPY</sequence>
<dbReference type="Proteomes" id="UP001454036">
    <property type="component" value="Unassembled WGS sequence"/>
</dbReference>
<comment type="caution">
    <text evidence="2">The sequence shown here is derived from an EMBL/GenBank/DDBJ whole genome shotgun (WGS) entry which is preliminary data.</text>
</comment>
<accession>A0AAV3QVP6</accession>
<feature type="compositionally biased region" description="Basic and acidic residues" evidence="1">
    <location>
        <begin position="43"/>
        <end position="64"/>
    </location>
</feature>
<feature type="compositionally biased region" description="Basic residues" evidence="1">
    <location>
        <begin position="271"/>
        <end position="286"/>
    </location>
</feature>
<feature type="compositionally biased region" description="Basic and acidic residues" evidence="1">
    <location>
        <begin position="176"/>
        <end position="186"/>
    </location>
</feature>
<evidence type="ECO:0000313" key="2">
    <source>
        <dbReference type="EMBL" id="GAA0168184.1"/>
    </source>
</evidence>
<feature type="compositionally biased region" description="Polar residues" evidence="1">
    <location>
        <begin position="225"/>
        <end position="237"/>
    </location>
</feature>
<keyword evidence="3" id="KW-1185">Reference proteome</keyword>
<feature type="region of interest" description="Disordered" evidence="1">
    <location>
        <begin position="163"/>
        <end position="186"/>
    </location>
</feature>
<reference evidence="2 3" key="1">
    <citation type="submission" date="2024-01" db="EMBL/GenBank/DDBJ databases">
        <title>The complete chloroplast genome sequence of Lithospermum erythrorhizon: insights into the phylogenetic relationship among Boraginaceae species and the maternal lineages of purple gromwells.</title>
        <authorList>
            <person name="Okada T."/>
            <person name="Watanabe K."/>
        </authorList>
    </citation>
    <scope>NUCLEOTIDE SEQUENCE [LARGE SCALE GENOMIC DNA]</scope>
</reference>